<feature type="compositionally biased region" description="Basic and acidic residues" evidence="7">
    <location>
        <begin position="478"/>
        <end position="521"/>
    </location>
</feature>
<keyword evidence="3" id="KW-0597">Phosphoprotein</keyword>
<feature type="domain" description="RRM" evidence="8">
    <location>
        <begin position="337"/>
        <end position="411"/>
    </location>
</feature>
<evidence type="ECO:0000259" key="8">
    <source>
        <dbReference type="PROSITE" id="PS50102"/>
    </source>
</evidence>
<comment type="subcellular location">
    <subcellularLocation>
        <location evidence="1">Nucleus</location>
    </subcellularLocation>
</comment>
<evidence type="ECO:0000313" key="10">
    <source>
        <dbReference type="Proteomes" id="UP000694865"/>
    </source>
</evidence>
<dbReference type="CDD" id="cd12308">
    <property type="entry name" value="RRM1_Spen"/>
    <property type="match status" value="1"/>
</dbReference>
<feature type="compositionally biased region" description="Basic and acidic residues" evidence="7">
    <location>
        <begin position="573"/>
        <end position="582"/>
    </location>
</feature>
<dbReference type="InterPro" id="IPR012921">
    <property type="entry name" value="SPOC_C"/>
</dbReference>
<evidence type="ECO:0000256" key="7">
    <source>
        <dbReference type="SAM" id="MobiDB-lite"/>
    </source>
</evidence>
<name>A0ABM0H1I4_SACKO</name>
<evidence type="ECO:0000256" key="6">
    <source>
        <dbReference type="PROSITE-ProRule" id="PRU00176"/>
    </source>
</evidence>
<dbReference type="GeneID" id="100368504"/>
<evidence type="ECO:0000256" key="1">
    <source>
        <dbReference type="ARBA" id="ARBA00004123"/>
    </source>
</evidence>
<organism evidence="10 11">
    <name type="scientific">Saccoglossus kowalevskii</name>
    <name type="common">Acorn worm</name>
    <dbReference type="NCBI Taxonomy" id="10224"/>
    <lineage>
        <taxon>Eukaryota</taxon>
        <taxon>Metazoa</taxon>
        <taxon>Hemichordata</taxon>
        <taxon>Enteropneusta</taxon>
        <taxon>Harrimaniidae</taxon>
        <taxon>Saccoglossus</taxon>
    </lineage>
</organism>
<feature type="domain" description="SPOC" evidence="9">
    <location>
        <begin position="634"/>
        <end position="809"/>
    </location>
</feature>
<keyword evidence="5" id="KW-0539">Nucleus</keyword>
<dbReference type="SUPFAM" id="SSF100939">
    <property type="entry name" value="SPOC domain-like"/>
    <property type="match status" value="1"/>
</dbReference>
<keyword evidence="10" id="KW-1185">Reference proteome</keyword>
<dbReference type="PANTHER" id="PTHR23189">
    <property type="entry name" value="RNA RECOGNITION MOTIF-CONTAINING"/>
    <property type="match status" value="1"/>
</dbReference>
<feature type="compositionally biased region" description="Polar residues" evidence="7">
    <location>
        <begin position="182"/>
        <end position="198"/>
    </location>
</feature>
<sequence length="810" mass="92814">MKRQQDRHSHSKHKRSKVTPDMRDRRSRDRISQESDHERREGRSKASRGSHGKNEKREKRDRFRNDRDVGRDAFDRDRDSGYVERMNAKQEYRTLKVSNFSVHVSDMAIKDALYHEFKKFGEVNVRLTYTAGDERVAYVNFRVTDGAREARRAKTGRLVLFDRTVDITPVYLPHDHGPIKQRSLSPDNSSYANRNTSPPRRMHVRHGSLPREVTPRERNYTAYDNNRQQRNYGNSNDFFTPREQHMLPEDDQRATRTLFVGNLEAAVAESELRRVFDRFGIVEDVDVKRPMRGQGNAYAFVKFLNLDMAHKAKVAMSGQYLGRNICKIGYGKPVPTTRLWVGGLGPWTSLAVLEREFDRFGAIRKIDYIKGDNHAYISYDSLDASQAACSQMRGFPLGGPDRRLRVDFADPESIVKAYPVPHQYSPPHPRHDNIVPDPYRRNPERGMTPPLYRDGELDHWGAVNAGGYSLPPPPPLPPRRDEWPIERDHGGMGRHGEPDWDRGRRMNDIPPSRARDMGPIDRRKRAMSPIGRNSSPGRIRDQRKLRSPIHERDFSPEKFRDSRHISPSRLTTNKRDISPKDMRTKRHRSSSSDGWSKSDRFEEDSKMIDKVGKYRLKHDKKGRNRDKVEEVDNLNDLAGCFPVAWHGSVVLKNSAFATRMHLIGGDPSVVDTLLCDSSSSDSPVLRITQRLRLDQPKLEEVTRRISSAGSTGYCLLLALSGSQQNVEEPNQTQMRPLRNLVSYLQQKQAAGVISLPSTGINKDKEREIGVLHAFPPCEFSHKYLLRVAPSLGEDPSKEDHLVVIIVRGAA</sequence>
<feature type="region of interest" description="Disordered" evidence="7">
    <location>
        <begin position="466"/>
        <end position="600"/>
    </location>
</feature>
<dbReference type="Gene3D" id="3.30.70.330">
    <property type="match status" value="3"/>
</dbReference>
<protein>
    <submittedName>
        <fullName evidence="11">RNA-binding protein 15-like</fullName>
    </submittedName>
</protein>
<accession>A0ABM0H1I4</accession>
<evidence type="ECO:0000256" key="4">
    <source>
        <dbReference type="ARBA" id="ARBA00022884"/>
    </source>
</evidence>
<feature type="region of interest" description="Disordered" evidence="7">
    <location>
        <begin position="172"/>
        <end position="209"/>
    </location>
</feature>
<dbReference type="InterPro" id="IPR010912">
    <property type="entry name" value="SPOC_met"/>
</dbReference>
<dbReference type="CDD" id="cd12310">
    <property type="entry name" value="RRM3_Spen"/>
    <property type="match status" value="1"/>
</dbReference>
<dbReference type="SUPFAM" id="SSF54928">
    <property type="entry name" value="RNA-binding domain, RBD"/>
    <property type="match status" value="2"/>
</dbReference>
<dbReference type="Pfam" id="PF00076">
    <property type="entry name" value="RRM_1"/>
    <property type="match status" value="2"/>
</dbReference>
<gene>
    <name evidence="11" type="primary">LOC100368504</name>
</gene>
<dbReference type="InterPro" id="IPR012677">
    <property type="entry name" value="Nucleotide-bd_a/b_plait_sf"/>
</dbReference>
<dbReference type="CDD" id="cd12309">
    <property type="entry name" value="RRM2_Spen"/>
    <property type="match status" value="1"/>
</dbReference>
<dbReference type="InterPro" id="IPR035979">
    <property type="entry name" value="RBD_domain_sf"/>
</dbReference>
<feature type="compositionally biased region" description="Basic and acidic residues" evidence="7">
    <location>
        <begin position="538"/>
        <end position="564"/>
    </location>
</feature>
<dbReference type="CDD" id="cd21544">
    <property type="entry name" value="SPOC_RBM15-like"/>
    <property type="match status" value="1"/>
</dbReference>
<dbReference type="Pfam" id="PF07744">
    <property type="entry name" value="SPOC"/>
    <property type="match status" value="1"/>
</dbReference>
<reference evidence="11" key="1">
    <citation type="submission" date="2025-08" db="UniProtKB">
        <authorList>
            <consortium name="RefSeq"/>
        </authorList>
    </citation>
    <scope>IDENTIFICATION</scope>
    <source>
        <tissue evidence="11">Testes</tissue>
    </source>
</reference>
<evidence type="ECO:0000256" key="5">
    <source>
        <dbReference type="ARBA" id="ARBA00023242"/>
    </source>
</evidence>
<evidence type="ECO:0000313" key="11">
    <source>
        <dbReference type="RefSeq" id="XP_002742134.1"/>
    </source>
</evidence>
<dbReference type="InterPro" id="IPR016194">
    <property type="entry name" value="SPOC-like_C_dom_sf"/>
</dbReference>
<dbReference type="Gene3D" id="2.40.290.10">
    <property type="match status" value="1"/>
</dbReference>
<feature type="region of interest" description="Disordered" evidence="7">
    <location>
        <begin position="1"/>
        <end position="64"/>
    </location>
</feature>
<feature type="compositionally biased region" description="Basic and acidic residues" evidence="7">
    <location>
        <begin position="18"/>
        <end position="44"/>
    </location>
</feature>
<dbReference type="PROSITE" id="PS50102">
    <property type="entry name" value="RRM"/>
    <property type="match status" value="2"/>
</dbReference>
<comment type="similarity">
    <text evidence="2">Belongs to the RRM Spen family.</text>
</comment>
<evidence type="ECO:0000256" key="3">
    <source>
        <dbReference type="ARBA" id="ARBA00022553"/>
    </source>
</evidence>
<dbReference type="Proteomes" id="UP000694865">
    <property type="component" value="Unplaced"/>
</dbReference>
<dbReference type="InterPro" id="IPR000504">
    <property type="entry name" value="RRM_dom"/>
</dbReference>
<evidence type="ECO:0000256" key="2">
    <source>
        <dbReference type="ARBA" id="ARBA00005387"/>
    </source>
</evidence>
<evidence type="ECO:0000259" key="9">
    <source>
        <dbReference type="PROSITE" id="PS50917"/>
    </source>
</evidence>
<feature type="compositionally biased region" description="Basic and acidic residues" evidence="7">
    <location>
        <begin position="52"/>
        <end position="64"/>
    </location>
</feature>
<dbReference type="RefSeq" id="XP_002742134.1">
    <property type="nucleotide sequence ID" value="XM_002742088.2"/>
</dbReference>
<keyword evidence="4 6" id="KW-0694">RNA-binding</keyword>
<dbReference type="PROSITE" id="PS50917">
    <property type="entry name" value="SPOC"/>
    <property type="match status" value="1"/>
</dbReference>
<feature type="domain" description="RRM" evidence="8">
    <location>
        <begin position="256"/>
        <end position="333"/>
    </location>
</feature>
<dbReference type="SMART" id="SM00360">
    <property type="entry name" value="RRM"/>
    <property type="match status" value="3"/>
</dbReference>
<proteinExistence type="inferred from homology"/>